<dbReference type="SMART" id="SM00857">
    <property type="entry name" value="Resolvase"/>
    <property type="match status" value="1"/>
</dbReference>
<dbReference type="InterPro" id="IPR006118">
    <property type="entry name" value="Recombinase_CS"/>
</dbReference>
<evidence type="ECO:0000259" key="7">
    <source>
        <dbReference type="PROSITE" id="PS51736"/>
    </source>
</evidence>
<dbReference type="InterPro" id="IPR006119">
    <property type="entry name" value="Resolv_N"/>
</dbReference>
<dbReference type="PROSITE" id="PS00397">
    <property type="entry name" value="RECOMBINASES_1"/>
    <property type="match status" value="1"/>
</dbReference>
<dbReference type="EMBL" id="KP795468">
    <property type="protein sequence ID" value="AKN36083.1"/>
    <property type="molecule type" value="Genomic_DNA"/>
</dbReference>
<keyword evidence="2" id="KW-0229">DNA integration</keyword>
<evidence type="ECO:0000256" key="4">
    <source>
        <dbReference type="ARBA" id="ARBA00023172"/>
    </source>
</evidence>
<evidence type="ECO:0000256" key="5">
    <source>
        <dbReference type="PIRSR" id="PIRSR606118-50"/>
    </source>
</evidence>
<keyword evidence="3" id="KW-0238">DNA-binding</keyword>
<accession>A0A0H3ZJH5</accession>
<dbReference type="InterPro" id="IPR006120">
    <property type="entry name" value="Resolvase_HTH_dom"/>
</dbReference>
<organism evidence="8">
    <name type="scientific">Vibrio tasmaniensis</name>
    <dbReference type="NCBI Taxonomy" id="212663"/>
    <lineage>
        <taxon>Bacteria</taxon>
        <taxon>Pseudomonadati</taxon>
        <taxon>Pseudomonadota</taxon>
        <taxon>Gammaproteobacteria</taxon>
        <taxon>Vibrionales</taxon>
        <taxon>Vibrionaceae</taxon>
        <taxon>Vibrio</taxon>
    </lineage>
</organism>
<dbReference type="Gene3D" id="3.40.50.1390">
    <property type="entry name" value="Resolvase, N-terminal catalytic domain"/>
    <property type="match status" value="1"/>
</dbReference>
<dbReference type="SUPFAM" id="SSF46689">
    <property type="entry name" value="Homeodomain-like"/>
    <property type="match status" value="1"/>
</dbReference>
<reference evidence="8" key="1">
    <citation type="journal article" date="2015" name="MBio">
        <title>Eco-Evolutionary Dynamics of Episomes among Ecologically Cohesive Bacterial Populations.</title>
        <authorList>
            <person name="Xue H."/>
            <person name="Cordero O.X."/>
            <person name="Camas F.M."/>
            <person name="Trimble W."/>
            <person name="Meyer F."/>
            <person name="Guglielmini J."/>
            <person name="Rocha E.P."/>
            <person name="Polz M.F."/>
        </authorList>
    </citation>
    <scope>NUCLEOTIDE SEQUENCE</scope>
    <source>
        <strain evidence="8">1F_279</strain>
    </source>
</reference>
<dbReference type="Pfam" id="PF00239">
    <property type="entry name" value="Resolvase"/>
    <property type="match status" value="1"/>
</dbReference>
<evidence type="ECO:0000256" key="2">
    <source>
        <dbReference type="ARBA" id="ARBA00022908"/>
    </source>
</evidence>
<dbReference type="GO" id="GO:0003677">
    <property type="term" value="F:DNA binding"/>
    <property type="evidence" value="ECO:0007669"/>
    <property type="project" value="UniProtKB-KW"/>
</dbReference>
<sequence length="180" mass="20127">MLIGYARVSSRDQSLDIQVDQLTQLGCEKIFKENISAKDSERDQLQAMLEFSREGDVIHVMKVDRLARNTIDALQIADKLAAKGAGLVCHDLGNVDINSDIGRVIYTTISAFAEMERKRILQRCNEGREKARAEGKHLGRHANLNLHQQIRALANGGMNKHAISKQLGCSRTTVYKVLKE</sequence>
<proteinExistence type="inferred from homology"/>
<feature type="domain" description="Resolvase/invertase-type recombinase catalytic" evidence="7">
    <location>
        <begin position="1"/>
        <end position="135"/>
    </location>
</feature>
<comment type="similarity">
    <text evidence="1">Belongs to the site-specific recombinase resolvase family.</text>
</comment>
<evidence type="ECO:0000313" key="8">
    <source>
        <dbReference type="EMBL" id="AKN36083.1"/>
    </source>
</evidence>
<dbReference type="InterPro" id="IPR050639">
    <property type="entry name" value="SSR_resolvase"/>
</dbReference>
<evidence type="ECO:0000256" key="3">
    <source>
        <dbReference type="ARBA" id="ARBA00023125"/>
    </source>
</evidence>
<dbReference type="GO" id="GO:0015074">
    <property type="term" value="P:DNA integration"/>
    <property type="evidence" value="ECO:0007669"/>
    <property type="project" value="UniProtKB-KW"/>
</dbReference>
<dbReference type="CDD" id="cd03768">
    <property type="entry name" value="SR_ResInv"/>
    <property type="match status" value="1"/>
</dbReference>
<evidence type="ECO:0000256" key="6">
    <source>
        <dbReference type="PROSITE-ProRule" id="PRU10137"/>
    </source>
</evidence>
<name>A0A0H3ZJH5_9VIBR</name>
<protein>
    <recommendedName>
        <fullName evidence="7">Resolvase/invertase-type recombinase catalytic domain-containing protein</fullName>
    </recommendedName>
</protein>
<dbReference type="Pfam" id="PF02796">
    <property type="entry name" value="HTH_7"/>
    <property type="match status" value="1"/>
</dbReference>
<evidence type="ECO:0000256" key="1">
    <source>
        <dbReference type="ARBA" id="ARBA00009913"/>
    </source>
</evidence>
<dbReference type="PANTHER" id="PTHR30461:SF26">
    <property type="entry name" value="RESOLVASE HOMOLOG YNEB"/>
    <property type="match status" value="1"/>
</dbReference>
<feature type="active site" description="O-(5'-phospho-DNA)-serine intermediate" evidence="5 6">
    <location>
        <position position="9"/>
    </location>
</feature>
<dbReference type="InterPro" id="IPR036162">
    <property type="entry name" value="Resolvase-like_N_sf"/>
</dbReference>
<dbReference type="PROSITE" id="PS51736">
    <property type="entry name" value="RECOMBINASES_3"/>
    <property type="match status" value="1"/>
</dbReference>
<dbReference type="SUPFAM" id="SSF53041">
    <property type="entry name" value="Resolvase-like"/>
    <property type="match status" value="1"/>
</dbReference>
<dbReference type="AlphaFoldDB" id="A0A0H3ZJH5"/>
<keyword evidence="4" id="KW-0233">DNA recombination</keyword>
<dbReference type="Gene3D" id="1.10.10.60">
    <property type="entry name" value="Homeodomain-like"/>
    <property type="match status" value="1"/>
</dbReference>
<dbReference type="GO" id="GO:0000150">
    <property type="term" value="F:DNA strand exchange activity"/>
    <property type="evidence" value="ECO:0007669"/>
    <property type="project" value="InterPro"/>
</dbReference>
<dbReference type="InterPro" id="IPR009057">
    <property type="entry name" value="Homeodomain-like_sf"/>
</dbReference>
<dbReference type="PANTHER" id="PTHR30461">
    <property type="entry name" value="DNA-INVERTASE FROM LAMBDOID PROPHAGE"/>
    <property type="match status" value="1"/>
</dbReference>